<evidence type="ECO:0000256" key="3">
    <source>
        <dbReference type="ARBA" id="ARBA00048550"/>
    </source>
</evidence>
<dbReference type="Gene3D" id="3.40.1030.10">
    <property type="entry name" value="Nucleoside phosphorylase/phosphoribosyltransferase catalytic domain"/>
    <property type="match status" value="1"/>
</dbReference>
<dbReference type="Pfam" id="PF02885">
    <property type="entry name" value="Glycos_trans_3N"/>
    <property type="match status" value="1"/>
</dbReference>
<dbReference type="SUPFAM" id="SSF52418">
    <property type="entry name" value="Nucleoside phosphorylase/phosphoribosyltransferase catalytic domain"/>
    <property type="match status" value="1"/>
</dbReference>
<evidence type="ECO:0000313" key="7">
    <source>
        <dbReference type="Proteomes" id="UP000523196"/>
    </source>
</evidence>
<accession>A0A7W3Y6G1</accession>
<keyword evidence="7" id="KW-1185">Reference proteome</keyword>
<dbReference type="Gene3D" id="1.20.970.50">
    <property type="match status" value="1"/>
</dbReference>
<protein>
    <recommendedName>
        <fullName evidence="4">Putative thymidine phosphorylase</fullName>
        <ecNumber evidence="4">2.4.2.4</ecNumber>
    </recommendedName>
    <alternativeName>
        <fullName evidence="4">TdRPase</fullName>
    </alternativeName>
</protein>
<dbReference type="AlphaFoldDB" id="A0A7W3Y6G1"/>
<evidence type="ECO:0000313" key="6">
    <source>
        <dbReference type="EMBL" id="MBB1061468.1"/>
    </source>
</evidence>
<feature type="domain" description="Pyrimidine nucleoside phosphorylase C-terminal" evidence="5">
    <location>
        <begin position="438"/>
        <end position="505"/>
    </location>
</feature>
<reference evidence="6 7" key="1">
    <citation type="submission" date="2020-08" db="EMBL/GenBank/DDBJ databases">
        <authorList>
            <person name="Xu S."/>
            <person name="Li A."/>
        </authorList>
    </citation>
    <scope>NUCLEOTIDE SEQUENCE [LARGE SCALE GENOMIC DNA]</scope>
    <source>
        <strain evidence="6 7">119BY6-57</strain>
    </source>
</reference>
<evidence type="ECO:0000256" key="4">
    <source>
        <dbReference type="HAMAP-Rule" id="MF_00703"/>
    </source>
</evidence>
<proteinExistence type="inferred from homology"/>
<dbReference type="GO" id="GO:0005829">
    <property type="term" value="C:cytosol"/>
    <property type="evidence" value="ECO:0007669"/>
    <property type="project" value="TreeGrafter"/>
</dbReference>
<dbReference type="InterPro" id="IPR013102">
    <property type="entry name" value="PYNP_C"/>
</dbReference>
<dbReference type="InterPro" id="IPR036566">
    <property type="entry name" value="PYNP-like_C_sf"/>
</dbReference>
<dbReference type="GO" id="GO:0004645">
    <property type="term" value="F:1,4-alpha-oligoglucan phosphorylase activity"/>
    <property type="evidence" value="ECO:0007669"/>
    <property type="project" value="InterPro"/>
</dbReference>
<dbReference type="GO" id="GO:0006206">
    <property type="term" value="P:pyrimidine nucleobase metabolic process"/>
    <property type="evidence" value="ECO:0007669"/>
    <property type="project" value="InterPro"/>
</dbReference>
<dbReference type="EC" id="2.4.2.4" evidence="4"/>
<organism evidence="6 7">
    <name type="scientific">Marilutibacter spongiae</name>
    <dbReference type="NCBI Taxonomy" id="2025720"/>
    <lineage>
        <taxon>Bacteria</taxon>
        <taxon>Pseudomonadati</taxon>
        <taxon>Pseudomonadota</taxon>
        <taxon>Gammaproteobacteria</taxon>
        <taxon>Lysobacterales</taxon>
        <taxon>Lysobacteraceae</taxon>
        <taxon>Marilutibacter</taxon>
    </lineage>
</organism>
<name>A0A7W3Y6G1_9GAMM</name>
<gene>
    <name evidence="6" type="ORF">H4F98_12915</name>
</gene>
<dbReference type="InterPro" id="IPR000053">
    <property type="entry name" value="Thymidine/pyrmidine_PPase"/>
</dbReference>
<evidence type="ECO:0000259" key="5">
    <source>
        <dbReference type="SMART" id="SM00941"/>
    </source>
</evidence>
<sequence length="512" mass="53281">MHAADPVRSPAPGTCLPVRRAGIDTYRQPVLYLRRGCVVCRAEGFAALTRVRVRCGGRDIVALLNVVTGDWLGEGEAALSDAAWQALDPAPGALAAFAHAEPPESTTVVRAKVFGARLVEADFTAVLEDVLASRLSDIELAAFVTACAGDRMDLDESVALTRAMISAGEQIDWGQGPVLDKHCVGGLPGNRTTPIVVSIVAALGHLIPKTSSRAITSPAGTADVMATMTKVDLDIGTLRRVVEREGGCLASGGSMRLSPADDLMIQVERPLDFDSDGQMAASIMSKKAAAGSTHVLIDIPVGSTAKVRTTSAADAIARRLAFVGEAVGLRVGIHVSDGRQPVGRGIGPALEAHDVLSVLRNAAGAPEDLRERSLDVAGAVLDLLPGTTPGSGRMHARDVLRSGAALAKFMAICEAQGGFHEPGSAPFTRPCPARLGGRVACINNRQLARVAKLAGAPHDAAAGVTCRLREGDRIEPGAPLFEVHAATRGELEYALEYALAHPDILVVAPDAP</sequence>
<dbReference type="InterPro" id="IPR017459">
    <property type="entry name" value="Glycosyl_Trfase_fam3_N_dom"/>
</dbReference>
<dbReference type="Pfam" id="PF00591">
    <property type="entry name" value="Glycos_transf_3"/>
    <property type="match status" value="1"/>
</dbReference>
<dbReference type="SUPFAM" id="SSF47648">
    <property type="entry name" value="Nucleoside phosphorylase/phosphoribosyltransferase N-terminal domain"/>
    <property type="match status" value="1"/>
</dbReference>
<comment type="catalytic activity">
    <reaction evidence="3 4">
        <text>thymidine + phosphate = 2-deoxy-alpha-D-ribose 1-phosphate + thymine</text>
        <dbReference type="Rhea" id="RHEA:16037"/>
        <dbReference type="ChEBI" id="CHEBI:17748"/>
        <dbReference type="ChEBI" id="CHEBI:17821"/>
        <dbReference type="ChEBI" id="CHEBI:43474"/>
        <dbReference type="ChEBI" id="CHEBI:57259"/>
        <dbReference type="EC" id="2.4.2.4"/>
    </reaction>
</comment>
<dbReference type="InterPro" id="IPR000312">
    <property type="entry name" value="Glycosyl_Trfase_fam3"/>
</dbReference>
<dbReference type="NCBIfam" id="TIGR02645">
    <property type="entry name" value="ARCH_P_rylase"/>
    <property type="match status" value="1"/>
</dbReference>
<dbReference type="Proteomes" id="UP000523196">
    <property type="component" value="Unassembled WGS sequence"/>
</dbReference>
<dbReference type="RefSeq" id="WP_182688251.1">
    <property type="nucleotide sequence ID" value="NZ_JACHTF010000015.1"/>
</dbReference>
<dbReference type="GO" id="GO:0006213">
    <property type="term" value="P:pyrimidine nucleoside metabolic process"/>
    <property type="evidence" value="ECO:0007669"/>
    <property type="project" value="InterPro"/>
</dbReference>
<evidence type="ECO:0000256" key="1">
    <source>
        <dbReference type="ARBA" id="ARBA00022676"/>
    </source>
</evidence>
<dbReference type="InterPro" id="IPR036320">
    <property type="entry name" value="Glycosyl_Trfase_fam3_N_dom_sf"/>
</dbReference>
<dbReference type="SUPFAM" id="SSF54680">
    <property type="entry name" value="Pyrimidine nucleoside phosphorylase C-terminal domain"/>
    <property type="match status" value="1"/>
</dbReference>
<keyword evidence="1 4" id="KW-0328">Glycosyltransferase</keyword>
<evidence type="ECO:0000256" key="2">
    <source>
        <dbReference type="ARBA" id="ARBA00022679"/>
    </source>
</evidence>
<dbReference type="GO" id="GO:0009032">
    <property type="term" value="F:thymidine phosphorylase activity"/>
    <property type="evidence" value="ECO:0007669"/>
    <property type="project" value="UniProtKB-UniRule"/>
</dbReference>
<dbReference type="Gene3D" id="3.90.1170.30">
    <property type="entry name" value="Pyrimidine nucleoside phosphorylase-like, C-terminal domain"/>
    <property type="match status" value="1"/>
</dbReference>
<dbReference type="EMBL" id="JACHTF010000015">
    <property type="protein sequence ID" value="MBB1061468.1"/>
    <property type="molecule type" value="Genomic_DNA"/>
</dbReference>
<dbReference type="InterPro" id="IPR013466">
    <property type="entry name" value="Thymidine/AMP_Pase"/>
</dbReference>
<comment type="similarity">
    <text evidence="4">Belongs to the thymidine/pyrimidine-nucleoside phosphorylase family. Type 2 subfamily.</text>
</comment>
<dbReference type="PANTHER" id="PTHR10515:SF0">
    <property type="entry name" value="THYMIDINE PHOSPHORYLASE"/>
    <property type="match status" value="1"/>
</dbReference>
<dbReference type="SMART" id="SM00941">
    <property type="entry name" value="PYNP_C"/>
    <property type="match status" value="1"/>
</dbReference>
<comment type="caution">
    <text evidence="6">The sequence shown here is derived from an EMBL/GenBank/DDBJ whole genome shotgun (WGS) entry which is preliminary data.</text>
</comment>
<dbReference type="InterPro" id="IPR035902">
    <property type="entry name" value="Nuc_phospho_transferase"/>
</dbReference>
<dbReference type="NCBIfam" id="NF003338">
    <property type="entry name" value="PRK04350.1"/>
    <property type="match status" value="1"/>
</dbReference>
<dbReference type="InterPro" id="IPR028579">
    <property type="entry name" value="Thym_Pase_Put"/>
</dbReference>
<keyword evidence="2 4" id="KW-0808">Transferase</keyword>
<dbReference type="PANTHER" id="PTHR10515">
    <property type="entry name" value="THYMIDINE PHOSPHORYLASE"/>
    <property type="match status" value="1"/>
</dbReference>
<dbReference type="HAMAP" id="MF_00703">
    <property type="entry name" value="Thymid_phosp_2"/>
    <property type="match status" value="1"/>
</dbReference>